<keyword evidence="2" id="KW-1185">Reference proteome</keyword>
<proteinExistence type="predicted"/>
<organism evidence="1 2">
    <name type="scientific">Carnobacterium maltaromaticum LMA28</name>
    <dbReference type="NCBI Taxonomy" id="1234679"/>
    <lineage>
        <taxon>Bacteria</taxon>
        <taxon>Bacillati</taxon>
        <taxon>Bacillota</taxon>
        <taxon>Bacilli</taxon>
        <taxon>Lactobacillales</taxon>
        <taxon>Carnobacteriaceae</taxon>
        <taxon>Carnobacterium</taxon>
    </lineage>
</organism>
<dbReference type="OrthoDB" id="2346742at2"/>
<evidence type="ECO:0000313" key="2">
    <source>
        <dbReference type="Proteomes" id="UP000000212"/>
    </source>
</evidence>
<name>K8E5Q9_CARML</name>
<protein>
    <submittedName>
        <fullName evidence="1">Uncharacterized protein</fullName>
    </submittedName>
</protein>
<dbReference type="EMBL" id="HE999757">
    <property type="protein sequence ID" value="CCO12090.2"/>
    <property type="molecule type" value="Genomic_DNA"/>
</dbReference>
<gene>
    <name evidence="1" type="ORF">BN424_2651</name>
</gene>
<reference evidence="2" key="1">
    <citation type="journal article" date="2013" name="Genome Announc.">
        <title>Complete Chromosome Sequence of Carnobacterium maltaromaticum LMA 28.</title>
        <authorList>
            <person name="Cailliez-Grimal C."/>
            <person name="Chaillou S."/>
            <person name="Anba-Mondoloni J."/>
            <person name="Loux V."/>
            <person name="Afzal M.I."/>
            <person name="Rahman A."/>
            <person name="Kergourlay G."/>
            <person name="Champomier-Verges M.C."/>
            <person name="Zagorec M."/>
            <person name="Dalgaard P."/>
            <person name="Leisner J.J."/>
            <person name="Prevost H."/>
            <person name="Revol-Junelles A.M."/>
            <person name="Borges F."/>
        </authorList>
    </citation>
    <scope>NUCLEOTIDE SEQUENCE</scope>
    <source>
        <strain evidence="2">LMA28</strain>
    </source>
</reference>
<dbReference type="HOGENOM" id="CLU_2859450_0_0_9"/>
<dbReference type="Proteomes" id="UP000000212">
    <property type="component" value="Chromosome"/>
</dbReference>
<dbReference type="STRING" id="1234679.BN424_2651"/>
<dbReference type="KEGG" id="cml:BN424_2651"/>
<sequence length="64" mass="7531">MKVQKLSSNQKWFLKDVNRIWSQRDQLNLSCKTSAVFELLNSDTCYKVYGNEIDEVVLAFLKED</sequence>
<dbReference type="RefSeq" id="WP_015077144.1">
    <property type="nucleotide sequence ID" value="NC_019425.2"/>
</dbReference>
<accession>K8E5Q9</accession>
<dbReference type="AlphaFoldDB" id="K8E5Q9"/>
<evidence type="ECO:0000313" key="1">
    <source>
        <dbReference type="EMBL" id="CCO12090.2"/>
    </source>
</evidence>